<evidence type="ECO:0000313" key="1">
    <source>
        <dbReference type="EMBL" id="MBX74124.1"/>
    </source>
</evidence>
<accession>A0A2P2R4T1</accession>
<dbReference type="EMBL" id="GGEC01093640">
    <property type="protein sequence ID" value="MBX74124.1"/>
    <property type="molecule type" value="Transcribed_RNA"/>
</dbReference>
<proteinExistence type="predicted"/>
<reference evidence="1" key="1">
    <citation type="submission" date="2018-02" db="EMBL/GenBank/DDBJ databases">
        <title>Rhizophora mucronata_Transcriptome.</title>
        <authorList>
            <person name="Meera S.P."/>
            <person name="Sreeshan A."/>
            <person name="Augustine A."/>
        </authorList>
    </citation>
    <scope>NUCLEOTIDE SEQUENCE</scope>
    <source>
        <tissue evidence="1">Leaf</tissue>
    </source>
</reference>
<organism evidence="1">
    <name type="scientific">Rhizophora mucronata</name>
    <name type="common">Asiatic mangrove</name>
    <dbReference type="NCBI Taxonomy" id="61149"/>
    <lineage>
        <taxon>Eukaryota</taxon>
        <taxon>Viridiplantae</taxon>
        <taxon>Streptophyta</taxon>
        <taxon>Embryophyta</taxon>
        <taxon>Tracheophyta</taxon>
        <taxon>Spermatophyta</taxon>
        <taxon>Magnoliopsida</taxon>
        <taxon>eudicotyledons</taxon>
        <taxon>Gunneridae</taxon>
        <taxon>Pentapetalae</taxon>
        <taxon>rosids</taxon>
        <taxon>fabids</taxon>
        <taxon>Malpighiales</taxon>
        <taxon>Rhizophoraceae</taxon>
        <taxon>Rhizophora</taxon>
    </lineage>
</organism>
<protein>
    <submittedName>
        <fullName evidence="1">Uncharacterized protein</fullName>
    </submittedName>
</protein>
<sequence length="14" mass="1576">MDTLILTVLTVSNR</sequence>
<name>A0A2P2R4T1_RHIMU</name>